<proteinExistence type="predicted"/>
<dbReference type="AlphaFoldDB" id="A0A2H1WD48"/>
<organism evidence="4">
    <name type="scientific">Spodoptera frugiperda</name>
    <name type="common">Fall armyworm</name>
    <dbReference type="NCBI Taxonomy" id="7108"/>
    <lineage>
        <taxon>Eukaryota</taxon>
        <taxon>Metazoa</taxon>
        <taxon>Ecdysozoa</taxon>
        <taxon>Arthropoda</taxon>
        <taxon>Hexapoda</taxon>
        <taxon>Insecta</taxon>
        <taxon>Pterygota</taxon>
        <taxon>Neoptera</taxon>
        <taxon>Endopterygota</taxon>
        <taxon>Lepidoptera</taxon>
        <taxon>Glossata</taxon>
        <taxon>Ditrysia</taxon>
        <taxon>Noctuoidea</taxon>
        <taxon>Noctuidae</taxon>
        <taxon>Amphipyrinae</taxon>
        <taxon>Spodoptera</taxon>
    </lineage>
</organism>
<evidence type="ECO:0000313" key="4">
    <source>
        <dbReference type="EMBL" id="SOQ51000.1"/>
    </source>
</evidence>
<protein>
    <submittedName>
        <fullName evidence="4">SFRICE_025797</fullName>
    </submittedName>
</protein>
<name>A0A2H1WD48_SPOFR</name>
<feature type="signal peptide" evidence="3">
    <location>
        <begin position="1"/>
        <end position="17"/>
    </location>
</feature>
<feature type="region of interest" description="Disordered" evidence="1">
    <location>
        <begin position="17"/>
        <end position="65"/>
    </location>
</feature>
<sequence>MKLAVLVLFLVTSTVSGRTHGHSRHGGGSHSYPHSTGYSGYGSGGSHAYPHSTGLSGNSNSGNVRQTYTQQHNVNHNSYSARTEVHHHYHYNPPQQISYGSTYHPVYQGHPPIYVYEYRDSGSRFDNLLTGLALYNLGRSSAMHHHYDADRQYSGSPGEICKLGISKRTGEYEETRINCNLMSSFILEDVSSPPRNDQQQQHVVKNTTQVQVTQTVNGTGNSSVTTVTVTSNTVEDALKVKGPSITVTPGMTCYMIRIFRDSSFRKPVDCGLLQEYARSSLHRNSNIRLVPHIILLFNFVIIYLVRYN</sequence>
<feature type="compositionally biased region" description="Low complexity" evidence="1">
    <location>
        <begin position="46"/>
        <end position="63"/>
    </location>
</feature>
<accession>A0A2H1WD48</accession>
<gene>
    <name evidence="4" type="ORF">SFRICE_025797</name>
</gene>
<dbReference type="EMBL" id="ODYU01007859">
    <property type="protein sequence ID" value="SOQ51000.1"/>
    <property type="molecule type" value="Genomic_DNA"/>
</dbReference>
<feature type="chain" id="PRO_5013567876" evidence="3">
    <location>
        <begin position="18"/>
        <end position="308"/>
    </location>
</feature>
<evidence type="ECO:0000256" key="2">
    <source>
        <dbReference type="SAM" id="Phobius"/>
    </source>
</evidence>
<keyword evidence="2" id="KW-0812">Transmembrane</keyword>
<keyword evidence="2" id="KW-0472">Membrane</keyword>
<reference evidence="4" key="1">
    <citation type="submission" date="2016-07" db="EMBL/GenBank/DDBJ databases">
        <authorList>
            <person name="Bretaudeau A."/>
        </authorList>
    </citation>
    <scope>NUCLEOTIDE SEQUENCE</scope>
    <source>
        <strain evidence="4">Rice</strain>
        <tissue evidence="4">Whole body</tissue>
    </source>
</reference>
<evidence type="ECO:0000256" key="1">
    <source>
        <dbReference type="SAM" id="MobiDB-lite"/>
    </source>
</evidence>
<evidence type="ECO:0000256" key="3">
    <source>
        <dbReference type="SAM" id="SignalP"/>
    </source>
</evidence>
<feature type="transmembrane region" description="Helical" evidence="2">
    <location>
        <begin position="289"/>
        <end position="305"/>
    </location>
</feature>
<keyword evidence="2" id="KW-1133">Transmembrane helix</keyword>
<keyword evidence="3" id="KW-0732">Signal</keyword>